<feature type="compositionally biased region" description="Low complexity" evidence="1">
    <location>
        <begin position="42"/>
        <end position="52"/>
    </location>
</feature>
<dbReference type="EnsemblPlants" id="evm.model.01.1237">
    <property type="protein sequence ID" value="cds.evm.model.01.1237"/>
    <property type="gene ID" value="evm.TU.01.1237"/>
</dbReference>
<feature type="region of interest" description="Disordered" evidence="1">
    <location>
        <begin position="1"/>
        <end position="119"/>
    </location>
</feature>
<feature type="compositionally biased region" description="Polar residues" evidence="1">
    <location>
        <begin position="1"/>
        <end position="12"/>
    </location>
</feature>
<sequence length="190" mass="20857">MPTTVFSTNSPNVMPESNHMNFENDVSESSIPYFNPTPDPSPTTQSPNHSNTTPPPSLNPNVLPVASSPPEPTFPNIHPATTASHHEPPASIPSNIPAASQPTLHNPIPTQETSLPTGTRVHKKITRSQNGIYKPKSYLATKHPLYESTLPIELKTLKAALNNPKWNAAMNQERRALVKNNTWVLVHYDP</sequence>
<keyword evidence="3" id="KW-1185">Reference proteome</keyword>
<reference evidence="2" key="2">
    <citation type="submission" date="2021-03" db="UniProtKB">
        <authorList>
            <consortium name="EnsemblPlants"/>
        </authorList>
    </citation>
    <scope>IDENTIFICATION</scope>
</reference>
<dbReference type="Proteomes" id="UP000596661">
    <property type="component" value="Chromosome 1"/>
</dbReference>
<reference evidence="2" key="1">
    <citation type="submission" date="2018-11" db="EMBL/GenBank/DDBJ databases">
        <authorList>
            <person name="Grassa J C."/>
        </authorList>
    </citation>
    <scope>NUCLEOTIDE SEQUENCE [LARGE SCALE GENOMIC DNA]</scope>
</reference>
<evidence type="ECO:0000313" key="2">
    <source>
        <dbReference type="EnsemblPlants" id="cds.evm.model.01.1237"/>
    </source>
</evidence>
<proteinExistence type="predicted"/>
<organism evidence="2 3">
    <name type="scientific">Cannabis sativa</name>
    <name type="common">Hemp</name>
    <name type="synonym">Marijuana</name>
    <dbReference type="NCBI Taxonomy" id="3483"/>
    <lineage>
        <taxon>Eukaryota</taxon>
        <taxon>Viridiplantae</taxon>
        <taxon>Streptophyta</taxon>
        <taxon>Embryophyta</taxon>
        <taxon>Tracheophyta</taxon>
        <taxon>Spermatophyta</taxon>
        <taxon>Magnoliopsida</taxon>
        <taxon>eudicotyledons</taxon>
        <taxon>Gunneridae</taxon>
        <taxon>Pentapetalae</taxon>
        <taxon>rosids</taxon>
        <taxon>fabids</taxon>
        <taxon>Rosales</taxon>
        <taxon>Cannabaceae</taxon>
        <taxon>Cannabis</taxon>
    </lineage>
</organism>
<dbReference type="OMA" id="HMNFEND"/>
<protein>
    <submittedName>
        <fullName evidence="2">Uncharacterized protein</fullName>
    </submittedName>
</protein>
<evidence type="ECO:0000313" key="3">
    <source>
        <dbReference type="Proteomes" id="UP000596661"/>
    </source>
</evidence>
<evidence type="ECO:0000256" key="1">
    <source>
        <dbReference type="SAM" id="MobiDB-lite"/>
    </source>
</evidence>
<dbReference type="EMBL" id="UZAU01000024">
    <property type="status" value="NOT_ANNOTATED_CDS"/>
    <property type="molecule type" value="Genomic_DNA"/>
</dbReference>
<dbReference type="OrthoDB" id="1000646at2759"/>
<feature type="compositionally biased region" description="Polar residues" evidence="1">
    <location>
        <begin position="108"/>
        <end position="117"/>
    </location>
</feature>
<accession>A0A803NG63</accession>
<dbReference type="AlphaFoldDB" id="A0A803NG63"/>
<dbReference type="Gramene" id="evm.model.01.1237">
    <property type="protein sequence ID" value="cds.evm.model.01.1237"/>
    <property type="gene ID" value="evm.TU.01.1237"/>
</dbReference>
<feature type="compositionally biased region" description="Low complexity" evidence="1">
    <location>
        <begin position="92"/>
        <end position="102"/>
    </location>
</feature>
<name>A0A803NG63_CANSA</name>